<evidence type="ECO:0000313" key="1">
    <source>
        <dbReference type="EMBL" id="SEN35686.1"/>
    </source>
</evidence>
<keyword evidence="2" id="KW-1185">Reference proteome</keyword>
<dbReference type="Proteomes" id="UP000199695">
    <property type="component" value="Unassembled WGS sequence"/>
</dbReference>
<organism evidence="1 2">
    <name type="scientific">Lihuaxuella thermophila</name>
    <dbReference type="NCBI Taxonomy" id="1173111"/>
    <lineage>
        <taxon>Bacteria</taxon>
        <taxon>Bacillati</taxon>
        <taxon>Bacillota</taxon>
        <taxon>Bacilli</taxon>
        <taxon>Bacillales</taxon>
        <taxon>Thermoactinomycetaceae</taxon>
        <taxon>Lihuaxuella</taxon>
    </lineage>
</organism>
<name>A0A1H8FVE2_9BACL</name>
<dbReference type="AlphaFoldDB" id="A0A1H8FVE2"/>
<reference evidence="1 2" key="1">
    <citation type="submission" date="2016-10" db="EMBL/GenBank/DDBJ databases">
        <authorList>
            <person name="de Groot N.N."/>
        </authorList>
    </citation>
    <scope>NUCLEOTIDE SEQUENCE [LARGE SCALE GENOMIC DNA]</scope>
    <source>
        <strain evidence="1 2">DSM 46701</strain>
    </source>
</reference>
<proteinExistence type="predicted"/>
<gene>
    <name evidence="1" type="ORF">SAMN05444955_10997</name>
</gene>
<dbReference type="RefSeq" id="WP_170839900.1">
    <property type="nucleotide sequence ID" value="NZ_FOCQ01000009.1"/>
</dbReference>
<dbReference type="EMBL" id="FOCQ01000009">
    <property type="protein sequence ID" value="SEN35686.1"/>
    <property type="molecule type" value="Genomic_DNA"/>
</dbReference>
<protein>
    <submittedName>
        <fullName evidence="1">Uncharacterized protein</fullName>
    </submittedName>
</protein>
<sequence length="45" mass="5210">MNTQPQELNETHHCELCGAELKAPETDTRPANDDLVLKYILKHYE</sequence>
<accession>A0A1H8FVE2</accession>
<evidence type="ECO:0000313" key="2">
    <source>
        <dbReference type="Proteomes" id="UP000199695"/>
    </source>
</evidence>